<name>A0AAV4NFY5_CAEEX</name>
<evidence type="ECO:0000313" key="3">
    <source>
        <dbReference type="Proteomes" id="UP001054945"/>
    </source>
</evidence>
<organism evidence="2 3">
    <name type="scientific">Caerostris extrusa</name>
    <name type="common">Bark spider</name>
    <name type="synonym">Caerostris bankana</name>
    <dbReference type="NCBI Taxonomy" id="172846"/>
    <lineage>
        <taxon>Eukaryota</taxon>
        <taxon>Metazoa</taxon>
        <taxon>Ecdysozoa</taxon>
        <taxon>Arthropoda</taxon>
        <taxon>Chelicerata</taxon>
        <taxon>Arachnida</taxon>
        <taxon>Araneae</taxon>
        <taxon>Araneomorphae</taxon>
        <taxon>Entelegynae</taxon>
        <taxon>Araneoidea</taxon>
        <taxon>Araneidae</taxon>
        <taxon>Caerostris</taxon>
    </lineage>
</organism>
<gene>
    <name evidence="2" type="ORF">CEXT_277391</name>
</gene>
<keyword evidence="3" id="KW-1185">Reference proteome</keyword>
<accession>A0AAV4NFY5</accession>
<feature type="region of interest" description="Disordered" evidence="1">
    <location>
        <begin position="1"/>
        <end position="22"/>
    </location>
</feature>
<protein>
    <submittedName>
        <fullName evidence="2">Uncharacterized protein</fullName>
    </submittedName>
</protein>
<sequence length="124" mass="12901">MDSPVARSAMQSYTDAPLLQGDAVVEGVEEELGAGPGEDAGGAVHAGGALVPTGVEGQGVHHARVDNFVDEQQPQVLQRLSCPQASHGDPQEQTQGVHLAGGQKVLVRCLQEKVKSSLMVLEVL</sequence>
<evidence type="ECO:0000256" key="1">
    <source>
        <dbReference type="SAM" id="MobiDB-lite"/>
    </source>
</evidence>
<reference evidence="2 3" key="1">
    <citation type="submission" date="2021-06" db="EMBL/GenBank/DDBJ databases">
        <title>Caerostris extrusa draft genome.</title>
        <authorList>
            <person name="Kono N."/>
            <person name="Arakawa K."/>
        </authorList>
    </citation>
    <scope>NUCLEOTIDE SEQUENCE [LARGE SCALE GENOMIC DNA]</scope>
</reference>
<proteinExistence type="predicted"/>
<dbReference type="AlphaFoldDB" id="A0AAV4NFY5"/>
<dbReference type="Proteomes" id="UP001054945">
    <property type="component" value="Unassembled WGS sequence"/>
</dbReference>
<comment type="caution">
    <text evidence="2">The sequence shown here is derived from an EMBL/GenBank/DDBJ whole genome shotgun (WGS) entry which is preliminary data.</text>
</comment>
<evidence type="ECO:0000313" key="2">
    <source>
        <dbReference type="EMBL" id="GIX83724.1"/>
    </source>
</evidence>
<dbReference type="EMBL" id="BPLR01003359">
    <property type="protein sequence ID" value="GIX83724.1"/>
    <property type="molecule type" value="Genomic_DNA"/>
</dbReference>